<evidence type="ECO:0000313" key="2">
    <source>
        <dbReference type="Proteomes" id="UP000503349"/>
    </source>
</evidence>
<keyword evidence="2" id="KW-1185">Reference proteome</keyword>
<proteinExistence type="predicted"/>
<accession>A0A6G1PRN5</accession>
<reference evidence="1 2" key="1">
    <citation type="submission" date="2019-02" db="EMBL/GenBank/DDBJ databases">
        <title>Opniocepnalus argus genome.</title>
        <authorList>
            <person name="Zhou C."/>
            <person name="Xiao S."/>
        </authorList>
    </citation>
    <scope>NUCLEOTIDE SEQUENCE [LARGE SCALE GENOMIC DNA]</scope>
    <source>
        <strain evidence="1">OARG1902GOOAL</strain>
        <tissue evidence="1">Muscle</tissue>
    </source>
</reference>
<gene>
    <name evidence="1" type="ORF">EXN66_Car008324</name>
</gene>
<sequence>MVCTLLLSASEMRSFLICVGKKKEGEKFVTVDLRLRDDSKKMIFPKPSLKLYANL</sequence>
<reference evidence="2" key="2">
    <citation type="submission" date="2019-02" db="EMBL/GenBank/DDBJ databases">
        <title>Opniocepnalus argus Var Kimnra genome.</title>
        <authorList>
            <person name="Zhou C."/>
            <person name="Xiao S."/>
        </authorList>
    </citation>
    <scope>NUCLEOTIDE SEQUENCE [LARGE SCALE GENOMIC DNA]</scope>
</reference>
<name>A0A6G1PRN5_CHAAH</name>
<dbReference type="EMBL" id="CM015719">
    <property type="protein sequence ID" value="KAF3692648.1"/>
    <property type="molecule type" value="Genomic_DNA"/>
</dbReference>
<protein>
    <submittedName>
        <fullName evidence="1">Uncharacterized protein</fullName>
    </submittedName>
</protein>
<organism evidence="1 2">
    <name type="scientific">Channa argus</name>
    <name type="common">Northern snakehead</name>
    <name type="synonym">Ophicephalus argus</name>
    <dbReference type="NCBI Taxonomy" id="215402"/>
    <lineage>
        <taxon>Eukaryota</taxon>
        <taxon>Metazoa</taxon>
        <taxon>Chordata</taxon>
        <taxon>Craniata</taxon>
        <taxon>Vertebrata</taxon>
        <taxon>Euteleostomi</taxon>
        <taxon>Actinopterygii</taxon>
        <taxon>Neopterygii</taxon>
        <taxon>Teleostei</taxon>
        <taxon>Neoteleostei</taxon>
        <taxon>Acanthomorphata</taxon>
        <taxon>Anabantaria</taxon>
        <taxon>Anabantiformes</taxon>
        <taxon>Channoidei</taxon>
        <taxon>Channidae</taxon>
        <taxon>Channa</taxon>
    </lineage>
</organism>
<evidence type="ECO:0000313" key="1">
    <source>
        <dbReference type="EMBL" id="KAF3692648.1"/>
    </source>
</evidence>
<dbReference type="AlphaFoldDB" id="A0A6G1PRN5"/>
<dbReference type="Proteomes" id="UP000503349">
    <property type="component" value="Chromosome 8"/>
</dbReference>